<proteinExistence type="predicted"/>
<keyword evidence="2" id="KW-0812">Transmembrane</keyword>
<organism evidence="3 4">
    <name type="scientific">Fluviispira multicolorata</name>
    <dbReference type="NCBI Taxonomy" id="2654512"/>
    <lineage>
        <taxon>Bacteria</taxon>
        <taxon>Pseudomonadati</taxon>
        <taxon>Bdellovibrionota</taxon>
        <taxon>Oligoflexia</taxon>
        <taxon>Silvanigrellales</taxon>
        <taxon>Silvanigrellaceae</taxon>
        <taxon>Fluviispira</taxon>
    </lineage>
</organism>
<gene>
    <name evidence="3" type="ORF">GCL57_13040</name>
</gene>
<feature type="region of interest" description="Disordered" evidence="1">
    <location>
        <begin position="389"/>
        <end position="423"/>
    </location>
</feature>
<feature type="region of interest" description="Disordered" evidence="1">
    <location>
        <begin position="355"/>
        <end position="377"/>
    </location>
</feature>
<reference evidence="3 4" key="1">
    <citation type="submission" date="2019-10" db="EMBL/GenBank/DDBJ databases">
        <title>New genus of Silvanigrellaceae.</title>
        <authorList>
            <person name="Pitt A."/>
            <person name="Hahn M.W."/>
        </authorList>
    </citation>
    <scope>NUCLEOTIDE SEQUENCE [LARGE SCALE GENOMIC DNA]</scope>
    <source>
        <strain evidence="3 4">33A1-SZDP</strain>
    </source>
</reference>
<comment type="caution">
    <text evidence="3">The sequence shown here is derived from an EMBL/GenBank/DDBJ whole genome shotgun (WGS) entry which is preliminary data.</text>
</comment>
<dbReference type="AlphaFoldDB" id="A0A833JAG6"/>
<keyword evidence="2" id="KW-1133">Transmembrane helix</keyword>
<evidence type="ECO:0000256" key="2">
    <source>
        <dbReference type="SAM" id="Phobius"/>
    </source>
</evidence>
<sequence>MQSNNKYAKIIKDLDSICLNEEEGYTETLQIKANQEKKVNAKKRVHRKPEHEVKNSSSDSNVWFSTIDKYLSSVEYAFDKGNSTSKKVSTAFDNIPEPTSKKFVLRLTFLFVIIALIIFFSSCTPTFNASAQNFTPRPLVGNLNDPQSDSLEKKIERNNSTENPRNQEQLFIKRENLSIKSREAGSTSGSIWADSMQPKSLATDFQPAHVGEIITVNIPEDLQYKPDTAPQAGAGASSQKYDPIKSMKFEVVGFEPGGDVYLRGSKTYVSETGETKSLLVMAKIPQRSLNKFEVDAKEITQIAVTENNSGQVSDYSAAGWDLTVSRKLSGYAPDLNTAMASLDGQKKELETQKNALKEQEKSLKDEADRLKKDRSRLDAETAQAKKILESAVIIDGPPQDSAGGKGKSGKSTGNAGAGKAPAK</sequence>
<evidence type="ECO:0000256" key="1">
    <source>
        <dbReference type="SAM" id="MobiDB-lite"/>
    </source>
</evidence>
<dbReference type="EMBL" id="WFLN01000010">
    <property type="protein sequence ID" value="KAB8027974.1"/>
    <property type="molecule type" value="Genomic_DNA"/>
</dbReference>
<protein>
    <submittedName>
        <fullName evidence="3">Uncharacterized protein</fullName>
    </submittedName>
</protein>
<keyword evidence="4" id="KW-1185">Reference proteome</keyword>
<dbReference type="RefSeq" id="WP_152213796.1">
    <property type="nucleotide sequence ID" value="NZ_WFLN01000010.1"/>
</dbReference>
<evidence type="ECO:0000313" key="4">
    <source>
        <dbReference type="Proteomes" id="UP000442694"/>
    </source>
</evidence>
<evidence type="ECO:0000313" key="3">
    <source>
        <dbReference type="EMBL" id="KAB8027974.1"/>
    </source>
</evidence>
<keyword evidence="2" id="KW-0472">Membrane</keyword>
<feature type="transmembrane region" description="Helical" evidence="2">
    <location>
        <begin position="103"/>
        <end position="122"/>
    </location>
</feature>
<feature type="compositionally biased region" description="Low complexity" evidence="1">
    <location>
        <begin position="409"/>
        <end position="423"/>
    </location>
</feature>
<dbReference type="Proteomes" id="UP000442694">
    <property type="component" value="Unassembled WGS sequence"/>
</dbReference>
<name>A0A833JAG6_9BACT</name>
<accession>A0A833JAG6</accession>